<name>A0A078MEI1_9BACL</name>
<dbReference type="AlphaFoldDB" id="A0A078MEI1"/>
<proteinExistence type="predicted"/>
<dbReference type="EMBL" id="LN483079">
    <property type="protein sequence ID" value="CEA05738.1"/>
    <property type="molecule type" value="Genomic_DNA"/>
</dbReference>
<reference evidence="1" key="1">
    <citation type="submission" date="2014-07" db="EMBL/GenBank/DDBJ databases">
        <authorList>
            <person name="Urmite Genomes Urmite Genomes"/>
        </authorList>
    </citation>
    <scope>NUCLEOTIDE SEQUENCE</scope>
    <source>
        <strain evidence="1">13S34_air</strain>
    </source>
</reference>
<protein>
    <submittedName>
        <fullName evidence="1">Uncharacterized protein</fullName>
    </submittedName>
</protein>
<gene>
    <name evidence="1" type="ORF">BN1050_02626</name>
</gene>
<dbReference type="PATRIC" id="fig|1461583.4.peg.2519"/>
<evidence type="ECO:0000313" key="1">
    <source>
        <dbReference type="EMBL" id="CEA05738.1"/>
    </source>
</evidence>
<accession>A0A078MEI1</accession>
<dbReference type="HOGENOM" id="CLU_1935469_0_0_9"/>
<sequence length="130" mass="15350">MRGYQAKRGDGLVKLLEQLINVKAITKNVNVEKEKIRLQAMLLIQAKKISKIENIFDDYAEVIILPVLSKEELAHEVKIYNEAAVAYNLEKITYEKLYYSYVYGCEELRPLLYKLKERMRENKTTYQEQN</sequence>
<organism evidence="1">
    <name type="scientific">Metalysinibacillus saudimassiliensis</name>
    <dbReference type="NCBI Taxonomy" id="1461583"/>
    <lineage>
        <taxon>Bacteria</taxon>
        <taxon>Bacillati</taxon>
        <taxon>Bacillota</taxon>
        <taxon>Bacilli</taxon>
        <taxon>Bacillales</taxon>
        <taxon>Caryophanaceae</taxon>
        <taxon>Metalysinibacillus</taxon>
    </lineage>
</organism>